<evidence type="ECO:0000256" key="2">
    <source>
        <dbReference type="ARBA" id="ARBA00022692"/>
    </source>
</evidence>
<keyword evidence="2 5" id="KW-0812">Transmembrane</keyword>
<comment type="subcellular location">
    <subcellularLocation>
        <location evidence="1">Membrane</location>
        <topology evidence="1">Multi-pass membrane protein</topology>
    </subcellularLocation>
</comment>
<feature type="transmembrane region" description="Helical" evidence="5">
    <location>
        <begin position="105"/>
        <end position="126"/>
    </location>
</feature>
<dbReference type="GO" id="GO:0055085">
    <property type="term" value="P:transmembrane transport"/>
    <property type="evidence" value="ECO:0007669"/>
    <property type="project" value="InterPro"/>
</dbReference>
<evidence type="ECO:0000259" key="6">
    <source>
        <dbReference type="Pfam" id="PF00916"/>
    </source>
</evidence>
<name>A0A1H0GB26_9PSEU</name>
<evidence type="ECO:0000256" key="5">
    <source>
        <dbReference type="SAM" id="Phobius"/>
    </source>
</evidence>
<feature type="transmembrane region" description="Helical" evidence="5">
    <location>
        <begin position="183"/>
        <end position="201"/>
    </location>
</feature>
<accession>A0A1H0GB26</accession>
<protein>
    <submittedName>
        <fullName evidence="7">Sulfate permease family protein</fullName>
    </submittedName>
</protein>
<feature type="transmembrane region" description="Helical" evidence="5">
    <location>
        <begin position="84"/>
        <end position="99"/>
    </location>
</feature>
<keyword evidence="8" id="KW-1185">Reference proteome</keyword>
<keyword evidence="3 5" id="KW-1133">Transmembrane helix</keyword>
<gene>
    <name evidence="7" type="ORF">SAMN05192558_101732</name>
</gene>
<evidence type="ECO:0000256" key="3">
    <source>
        <dbReference type="ARBA" id="ARBA00022989"/>
    </source>
</evidence>
<feature type="transmembrane region" description="Helical" evidence="5">
    <location>
        <begin position="138"/>
        <end position="157"/>
    </location>
</feature>
<organism evidence="7 8">
    <name type="scientific">Actinokineospora alba</name>
    <dbReference type="NCBI Taxonomy" id="504798"/>
    <lineage>
        <taxon>Bacteria</taxon>
        <taxon>Bacillati</taxon>
        <taxon>Actinomycetota</taxon>
        <taxon>Actinomycetes</taxon>
        <taxon>Pseudonocardiales</taxon>
        <taxon>Pseudonocardiaceae</taxon>
        <taxon>Actinokineospora</taxon>
    </lineage>
</organism>
<keyword evidence="4 5" id="KW-0472">Membrane</keyword>
<dbReference type="STRING" id="504798.SAMN05421871_103139"/>
<dbReference type="GO" id="GO:0016020">
    <property type="term" value="C:membrane"/>
    <property type="evidence" value="ECO:0007669"/>
    <property type="project" value="UniProtKB-SubCell"/>
</dbReference>
<dbReference type="AlphaFoldDB" id="A0A1H0GB26"/>
<evidence type="ECO:0000256" key="1">
    <source>
        <dbReference type="ARBA" id="ARBA00004141"/>
    </source>
</evidence>
<feature type="transmembrane region" description="Helical" evidence="5">
    <location>
        <begin position="24"/>
        <end position="41"/>
    </location>
</feature>
<dbReference type="Proteomes" id="UP000199651">
    <property type="component" value="Unassembled WGS sequence"/>
</dbReference>
<feature type="transmembrane region" description="Helical" evidence="5">
    <location>
        <begin position="208"/>
        <end position="227"/>
    </location>
</feature>
<dbReference type="EMBL" id="FNJB01000001">
    <property type="protein sequence ID" value="SDO04125.1"/>
    <property type="molecule type" value="Genomic_DNA"/>
</dbReference>
<dbReference type="Pfam" id="PF00916">
    <property type="entry name" value="Sulfate_transp"/>
    <property type="match status" value="1"/>
</dbReference>
<proteinExistence type="predicted"/>
<feature type="transmembrane region" description="Helical" evidence="5">
    <location>
        <begin position="53"/>
        <end position="72"/>
    </location>
</feature>
<evidence type="ECO:0000256" key="4">
    <source>
        <dbReference type="ARBA" id="ARBA00023136"/>
    </source>
</evidence>
<evidence type="ECO:0000313" key="7">
    <source>
        <dbReference type="EMBL" id="SDO04125.1"/>
    </source>
</evidence>
<reference evidence="8" key="1">
    <citation type="submission" date="2016-10" db="EMBL/GenBank/DDBJ databases">
        <authorList>
            <person name="Varghese N."/>
            <person name="Submissions S."/>
        </authorList>
    </citation>
    <scope>NUCLEOTIDE SEQUENCE [LARGE SCALE GENOMIC DNA]</scope>
    <source>
        <strain evidence="8">IBRC-M 10655</strain>
    </source>
</reference>
<dbReference type="InterPro" id="IPR011547">
    <property type="entry name" value="SLC26A/SulP_dom"/>
</dbReference>
<evidence type="ECO:0000313" key="8">
    <source>
        <dbReference type="Proteomes" id="UP000199651"/>
    </source>
</evidence>
<dbReference type="PANTHER" id="PTHR11814">
    <property type="entry name" value="SULFATE TRANSPORTER"/>
    <property type="match status" value="1"/>
</dbReference>
<feature type="domain" description="SLC26A/SulP transporter" evidence="6">
    <location>
        <begin position="26"/>
        <end position="249"/>
    </location>
</feature>
<dbReference type="InterPro" id="IPR001902">
    <property type="entry name" value="SLC26A/SulP_fam"/>
</dbReference>
<sequence length="254" mass="26286">MGTSRSSFNPLTPGISALRGYRRGWLRGDMVAGITVAAYLIPQVMAYAEVAGLAPVTGLWAIMASLLVYTVFGTSRQLSVGPESSTALMTAVAIAPLAAGDPGRYAVLATALALLVGTLCVLGWLGRLGFLADLLSRPVLVGYMAGIAVLMIVGQLGKLGRVSVSGESILAQLWSFADQLDRIHPPTLLLAAGVLVFLLVVGRTLPRLPVPLIGVLLATAVTAVFSLRDRGVKVIGEVPAGFPTPGFPTCPGPT</sequence>